<feature type="compositionally biased region" description="Low complexity" evidence="1">
    <location>
        <begin position="37"/>
        <end position="46"/>
    </location>
</feature>
<sequence>MPTPLPPSTMTHIFLQAPDLPSLTFEPGKQLSRKPTRTANPRATLTPPRPRPTIHCFLKQITMQNGCNDVTLNAPSRRETNVNCSFDIIGKKPPCQTANGEKEFEIASADVFRVKFNLRWVVCSD</sequence>
<accession>A0A834M5R5</accession>
<dbReference type="AlphaFoldDB" id="A0A834M5R5"/>
<evidence type="ECO:0000313" key="3">
    <source>
        <dbReference type="Proteomes" id="UP000625711"/>
    </source>
</evidence>
<gene>
    <name evidence="2" type="ORF">GWI33_018952</name>
</gene>
<proteinExistence type="predicted"/>
<organism evidence="2 3">
    <name type="scientific">Rhynchophorus ferrugineus</name>
    <name type="common">Red palm weevil</name>
    <name type="synonym">Curculio ferrugineus</name>
    <dbReference type="NCBI Taxonomy" id="354439"/>
    <lineage>
        <taxon>Eukaryota</taxon>
        <taxon>Metazoa</taxon>
        <taxon>Ecdysozoa</taxon>
        <taxon>Arthropoda</taxon>
        <taxon>Hexapoda</taxon>
        <taxon>Insecta</taxon>
        <taxon>Pterygota</taxon>
        <taxon>Neoptera</taxon>
        <taxon>Endopterygota</taxon>
        <taxon>Coleoptera</taxon>
        <taxon>Polyphaga</taxon>
        <taxon>Cucujiformia</taxon>
        <taxon>Curculionidae</taxon>
        <taxon>Dryophthorinae</taxon>
        <taxon>Rhynchophorus</taxon>
    </lineage>
</organism>
<protein>
    <submittedName>
        <fullName evidence="2">Uncharacterized protein</fullName>
    </submittedName>
</protein>
<feature type="region of interest" description="Disordered" evidence="1">
    <location>
        <begin position="20"/>
        <end position="51"/>
    </location>
</feature>
<evidence type="ECO:0000313" key="2">
    <source>
        <dbReference type="EMBL" id="KAF7267855.1"/>
    </source>
</evidence>
<reference evidence="2" key="1">
    <citation type="submission" date="2020-08" db="EMBL/GenBank/DDBJ databases">
        <title>Genome sequencing and assembly of the red palm weevil Rhynchophorus ferrugineus.</title>
        <authorList>
            <person name="Dias G.B."/>
            <person name="Bergman C.M."/>
            <person name="Manee M."/>
        </authorList>
    </citation>
    <scope>NUCLEOTIDE SEQUENCE</scope>
    <source>
        <strain evidence="2">AA-2017</strain>
        <tissue evidence="2">Whole larva</tissue>
    </source>
</reference>
<keyword evidence="3" id="KW-1185">Reference proteome</keyword>
<name>A0A834M5R5_RHYFE</name>
<dbReference type="EMBL" id="JAACXV010014378">
    <property type="protein sequence ID" value="KAF7267855.1"/>
    <property type="molecule type" value="Genomic_DNA"/>
</dbReference>
<evidence type="ECO:0000256" key="1">
    <source>
        <dbReference type="SAM" id="MobiDB-lite"/>
    </source>
</evidence>
<dbReference type="Proteomes" id="UP000625711">
    <property type="component" value="Unassembled WGS sequence"/>
</dbReference>
<comment type="caution">
    <text evidence="2">The sequence shown here is derived from an EMBL/GenBank/DDBJ whole genome shotgun (WGS) entry which is preliminary data.</text>
</comment>